<dbReference type="PROSITE" id="PS50042">
    <property type="entry name" value="CNMP_BINDING_3"/>
    <property type="match status" value="1"/>
</dbReference>
<dbReference type="SUPFAM" id="SSF54631">
    <property type="entry name" value="CBS-domain pair"/>
    <property type="match status" value="1"/>
</dbReference>
<dbReference type="InterPro" id="IPR046342">
    <property type="entry name" value="CBS_dom_sf"/>
</dbReference>
<dbReference type="PANTHER" id="PTHR43080">
    <property type="entry name" value="CBS DOMAIN-CONTAINING PROTEIN CBSX3, MITOCHONDRIAL"/>
    <property type="match status" value="1"/>
</dbReference>
<dbReference type="CDD" id="cd00038">
    <property type="entry name" value="CAP_ED"/>
    <property type="match status" value="1"/>
</dbReference>
<organism evidence="5 6">
    <name type="scientific">Aquincola tertiaricarbonis</name>
    <dbReference type="NCBI Taxonomy" id="391953"/>
    <lineage>
        <taxon>Bacteria</taxon>
        <taxon>Pseudomonadati</taxon>
        <taxon>Pseudomonadota</taxon>
        <taxon>Betaproteobacteria</taxon>
        <taxon>Burkholderiales</taxon>
        <taxon>Sphaerotilaceae</taxon>
        <taxon>Aquincola</taxon>
    </lineage>
</organism>
<keyword evidence="1 2" id="KW-0129">CBS domain</keyword>
<evidence type="ECO:0000259" key="3">
    <source>
        <dbReference type="PROSITE" id="PS50042"/>
    </source>
</evidence>
<dbReference type="Proteomes" id="UP001056201">
    <property type="component" value="Chromosome 2"/>
</dbReference>
<dbReference type="Pfam" id="PF03445">
    <property type="entry name" value="DUF294"/>
    <property type="match status" value="1"/>
</dbReference>
<proteinExistence type="predicted"/>
<dbReference type="Pfam" id="PF00027">
    <property type="entry name" value="cNMP_binding"/>
    <property type="match status" value="1"/>
</dbReference>
<dbReference type="InterPro" id="IPR000644">
    <property type="entry name" value="CBS_dom"/>
</dbReference>
<feature type="domain" description="CBS" evidence="4">
    <location>
        <begin position="216"/>
        <end position="279"/>
    </location>
</feature>
<evidence type="ECO:0000259" key="4">
    <source>
        <dbReference type="PROSITE" id="PS51371"/>
    </source>
</evidence>
<dbReference type="EMBL" id="CP097636">
    <property type="protein sequence ID" value="URI11863.1"/>
    <property type="molecule type" value="Genomic_DNA"/>
</dbReference>
<gene>
    <name evidence="5" type="ORF">MW290_19360</name>
</gene>
<dbReference type="InterPro" id="IPR000595">
    <property type="entry name" value="cNMP-bd_dom"/>
</dbReference>
<dbReference type="InterPro" id="IPR051257">
    <property type="entry name" value="Diverse_CBS-Domain"/>
</dbReference>
<dbReference type="InterPro" id="IPR018821">
    <property type="entry name" value="DUF294_put_nucleoTrafse_sb-bd"/>
</dbReference>
<name>A0ABY4SFV1_AQUTE</name>
<dbReference type="SMART" id="SM00100">
    <property type="entry name" value="cNMP"/>
    <property type="match status" value="1"/>
</dbReference>
<reference evidence="5" key="1">
    <citation type="submission" date="2022-05" db="EMBL/GenBank/DDBJ databases">
        <title>An RpoN-dependent PEP-CTERM gene is involved in floc formation of an Aquincola tertiaricarbonis strain.</title>
        <authorList>
            <person name="Qiu D."/>
            <person name="Xia M."/>
        </authorList>
    </citation>
    <scope>NUCLEOTIDE SEQUENCE</scope>
    <source>
        <strain evidence="5">RN12</strain>
    </source>
</reference>
<dbReference type="RefSeq" id="WP_250200058.1">
    <property type="nucleotide sequence ID" value="NZ_CP097636.1"/>
</dbReference>
<dbReference type="CDD" id="cd05401">
    <property type="entry name" value="NT_GlnE_GlnD_like"/>
    <property type="match status" value="1"/>
</dbReference>
<evidence type="ECO:0000313" key="6">
    <source>
        <dbReference type="Proteomes" id="UP001056201"/>
    </source>
</evidence>
<sequence>MPSAFNFSASPFDCLTADERQLVRDHVDIAYFREGDVLLQPGEQPAHLFVLIKGHVHQYNGDELVDTCGPDDCFDGRALVAGQASSRFVAAEEVLAYQLAREAVTELIRRNATFGALLFADLSQKLSALAERGSQRQMQSLAMARVQQAGVRPVQQVDAATDVVAVVRVFAEHRTDHVLVRDDTHTPPRLGIFTTTGLQRAILQGTPLQQLPVGRLASWQLVTVAPQAWLFEAQATMIRHRVRRLVVADAPAEEGALPRVHGTLDQVDLLSFLSNHSYLITREILEATGLHALAGPAERIQQLVGLLHGGGTPVGPIARLVQALNAQLFERTWRLVAPDDLVAHSCLFVMGSEGRGEQLLKTDQDNGLVLADGHAPPDDLPAVCERFSAALAGFGYPECPGRIMVNQPAWRASAGEWVQRVRSWLLAPTAEQLMSVAILMDAHAVCGDARLLQGVRTALLEAAPDHDALLARFAGAIHAFDGGSGWWTRLLTRADDAERLDIKKAGLFPIVHGVRALALAHRIGATGTAERIEALAAEHRLPAELADALVDSLHFFMTLRLRAGLEARRLGQPAQGIAVSRLSTLDRDLLKDTLEVVRRFKALLDQRFRLDLV</sequence>
<accession>A0ABY4SFV1</accession>
<dbReference type="PROSITE" id="PS51371">
    <property type="entry name" value="CBS"/>
    <property type="match status" value="1"/>
</dbReference>
<dbReference type="PANTHER" id="PTHR43080:SF29">
    <property type="entry name" value="OS02G0818000 PROTEIN"/>
    <property type="match status" value="1"/>
</dbReference>
<evidence type="ECO:0000313" key="5">
    <source>
        <dbReference type="EMBL" id="URI11863.1"/>
    </source>
</evidence>
<protein>
    <submittedName>
        <fullName evidence="5">DUF294 nucleotidyltransferase-like domain-containing protein</fullName>
    </submittedName>
</protein>
<dbReference type="Pfam" id="PF10335">
    <property type="entry name" value="DUF294_C"/>
    <property type="match status" value="1"/>
</dbReference>
<evidence type="ECO:0000256" key="1">
    <source>
        <dbReference type="ARBA" id="ARBA00023122"/>
    </source>
</evidence>
<keyword evidence="6" id="KW-1185">Reference proteome</keyword>
<evidence type="ECO:0000256" key="2">
    <source>
        <dbReference type="PROSITE-ProRule" id="PRU00703"/>
    </source>
</evidence>
<feature type="domain" description="Cyclic nucleotide-binding" evidence="3">
    <location>
        <begin position="11"/>
        <end position="125"/>
    </location>
</feature>
<dbReference type="SUPFAM" id="SSF51206">
    <property type="entry name" value="cAMP-binding domain-like"/>
    <property type="match status" value="1"/>
</dbReference>
<dbReference type="Gene3D" id="3.10.580.10">
    <property type="entry name" value="CBS-domain"/>
    <property type="match status" value="1"/>
</dbReference>
<dbReference type="InterPro" id="IPR005105">
    <property type="entry name" value="GlnD_Uridyltrans_N"/>
</dbReference>
<dbReference type="InterPro" id="IPR014710">
    <property type="entry name" value="RmlC-like_jellyroll"/>
</dbReference>
<dbReference type="Gene3D" id="2.60.120.10">
    <property type="entry name" value="Jelly Rolls"/>
    <property type="match status" value="1"/>
</dbReference>
<dbReference type="InterPro" id="IPR018490">
    <property type="entry name" value="cNMP-bd_dom_sf"/>
</dbReference>